<evidence type="ECO:0000313" key="3">
    <source>
        <dbReference type="Proteomes" id="UP000807353"/>
    </source>
</evidence>
<dbReference type="AlphaFoldDB" id="A0A9P5Y7F4"/>
<comment type="caution">
    <text evidence="2">The sequence shown here is derived from an EMBL/GenBank/DDBJ whole genome shotgun (WGS) entry which is preliminary data.</text>
</comment>
<dbReference type="Proteomes" id="UP000807353">
    <property type="component" value="Unassembled WGS sequence"/>
</dbReference>
<name>A0A9P5Y7F4_9AGAR</name>
<dbReference type="InterPro" id="IPR040521">
    <property type="entry name" value="KDZ"/>
</dbReference>
<keyword evidence="3" id="KW-1185">Reference proteome</keyword>
<dbReference type="PANTHER" id="PTHR33096">
    <property type="entry name" value="CXC2 DOMAIN-CONTAINING PROTEIN"/>
    <property type="match status" value="1"/>
</dbReference>
<dbReference type="Pfam" id="PF18803">
    <property type="entry name" value="CxC2"/>
    <property type="match status" value="1"/>
</dbReference>
<accession>A0A9P5Y7F4</accession>
<feature type="domain" description="CxC2-like cysteine cluster KDZ transposase-associated" evidence="1">
    <location>
        <begin position="26"/>
        <end position="134"/>
    </location>
</feature>
<protein>
    <recommendedName>
        <fullName evidence="1">CxC2-like cysteine cluster KDZ transposase-associated domain-containing protein</fullName>
    </recommendedName>
</protein>
<dbReference type="Pfam" id="PF18758">
    <property type="entry name" value="KDZ"/>
    <property type="match status" value="1"/>
</dbReference>
<organism evidence="2 3">
    <name type="scientific">Collybia nuda</name>
    <dbReference type="NCBI Taxonomy" id="64659"/>
    <lineage>
        <taxon>Eukaryota</taxon>
        <taxon>Fungi</taxon>
        <taxon>Dikarya</taxon>
        <taxon>Basidiomycota</taxon>
        <taxon>Agaricomycotina</taxon>
        <taxon>Agaricomycetes</taxon>
        <taxon>Agaricomycetidae</taxon>
        <taxon>Agaricales</taxon>
        <taxon>Tricholomatineae</taxon>
        <taxon>Clitocybaceae</taxon>
        <taxon>Collybia</taxon>
    </lineage>
</organism>
<proteinExistence type="predicted"/>
<gene>
    <name evidence="2" type="ORF">BDZ94DRAFT_1362285</name>
</gene>
<dbReference type="EMBL" id="MU150265">
    <property type="protein sequence ID" value="KAF9463121.1"/>
    <property type="molecule type" value="Genomic_DNA"/>
</dbReference>
<dbReference type="OrthoDB" id="3261436at2759"/>
<dbReference type="InterPro" id="IPR041457">
    <property type="entry name" value="CxC2_KDZ-assoc"/>
</dbReference>
<sequence>MVAAHAAHPLHRIQRWNGDYFERSSLKALGVRIQLGHPPGQPCANPQRCFNDDFIIIDGRGIHLVGLDYCGCGALSQTHFVQLLRHRLYPATTIDPKTAATFRCLETFELLSYESKVSSFEYYHALVRLTDNMGTHSPKDRYPKFLLMIREWRYLKMLKRSARGHDPAKPATKTEPGECALLCPACPQPGKNLPPNWKDLPDNKKCASLHTLHIHPLTASRWHHALFIGIDANFRLKRKNVSSDKVDPDLGKGFAYFVEEKAYKEYLADHQDEVEPKSTCSQHDAVNLSNSKPGQGHAATGVGTIECARHNMKRPTAVGDLQRGERYCNMDYLFWLSLVNSDLECIYISYDIVCQWSINLRTRMATLDHTFVIFNGKVCIKYLVPKFHLPAHVSKCRIKFSFNYAVGVGRTDGEAPERGWAEINPLAMSTKEMGPGSRRDVLDAHFGDYNWRKIIGMGSTLMRKFSAATSDMVSHVLAHRELEHSLPSDTITEWTAAVVAWEADSTKPNPFEVQVELPTQAAVRRELAETEALDLATGKDFTLDTDVSPSVLVSSGLDLEAEQRAVKAKTSKIWLHSQDRQKTKLQLWNNALSRKIVAWSRYQQLYIPTSVILRRHDTEADLKQKTPLPTYAYPLWLPSHIKTKVPFDLRLAEIEYKLRVAQARESLESLRRNLQMRSYLRNFKNRFSRGQGANTHARNALDGINDRIMGNANEYRAAFDAIISLTTLLGKIGWEQEFKPLADSDIREVAEADGGQSEGKRLVSWVWKTVQYSGMGNNEIFRDTLRIEWCKSRARAMRFMEEVELLSVEMTRVLQFFQWQAAWWRSIGDTWTHREMKSEMRREGLVGYAKRQAAIRDGLAAHFLQLWRTVPTIMGKARADMAAPLSTLVENPESSLVNTS</sequence>
<reference evidence="2" key="1">
    <citation type="submission" date="2020-11" db="EMBL/GenBank/DDBJ databases">
        <authorList>
            <consortium name="DOE Joint Genome Institute"/>
            <person name="Ahrendt S."/>
            <person name="Riley R."/>
            <person name="Andreopoulos W."/>
            <person name="Labutti K."/>
            <person name="Pangilinan J."/>
            <person name="Ruiz-Duenas F.J."/>
            <person name="Barrasa J.M."/>
            <person name="Sanchez-Garcia M."/>
            <person name="Camarero S."/>
            <person name="Miyauchi S."/>
            <person name="Serrano A."/>
            <person name="Linde D."/>
            <person name="Babiker R."/>
            <person name="Drula E."/>
            <person name="Ayuso-Fernandez I."/>
            <person name="Pacheco R."/>
            <person name="Padilla G."/>
            <person name="Ferreira P."/>
            <person name="Barriuso J."/>
            <person name="Kellner H."/>
            <person name="Castanera R."/>
            <person name="Alfaro M."/>
            <person name="Ramirez L."/>
            <person name="Pisabarro A.G."/>
            <person name="Kuo A."/>
            <person name="Tritt A."/>
            <person name="Lipzen A."/>
            <person name="He G."/>
            <person name="Yan M."/>
            <person name="Ng V."/>
            <person name="Cullen D."/>
            <person name="Martin F."/>
            <person name="Rosso M.-N."/>
            <person name="Henrissat B."/>
            <person name="Hibbett D."/>
            <person name="Martinez A.T."/>
            <person name="Grigoriev I.V."/>
        </authorList>
    </citation>
    <scope>NUCLEOTIDE SEQUENCE</scope>
    <source>
        <strain evidence="2">CBS 247.69</strain>
    </source>
</reference>
<evidence type="ECO:0000259" key="1">
    <source>
        <dbReference type="Pfam" id="PF18803"/>
    </source>
</evidence>
<evidence type="ECO:0000313" key="2">
    <source>
        <dbReference type="EMBL" id="KAF9463121.1"/>
    </source>
</evidence>
<dbReference type="PANTHER" id="PTHR33096:SF1">
    <property type="entry name" value="CXC1-LIKE CYSTEINE CLUSTER ASSOCIATED WITH KDZ TRANSPOSASES DOMAIN-CONTAINING PROTEIN"/>
    <property type="match status" value="1"/>
</dbReference>